<evidence type="ECO:0000256" key="6">
    <source>
        <dbReference type="SAM" id="Phobius"/>
    </source>
</evidence>
<dbReference type="OrthoDB" id="2865957at2"/>
<dbReference type="Proteomes" id="UP000199545">
    <property type="component" value="Unassembled WGS sequence"/>
</dbReference>
<keyword evidence="5 6" id="KW-0472">Membrane</keyword>
<feature type="transmembrane region" description="Helical" evidence="6">
    <location>
        <begin position="147"/>
        <end position="169"/>
    </location>
</feature>
<dbReference type="GO" id="GO:0005886">
    <property type="term" value="C:plasma membrane"/>
    <property type="evidence" value="ECO:0007669"/>
    <property type="project" value="UniProtKB-SubCell"/>
</dbReference>
<keyword evidence="4 6" id="KW-1133">Transmembrane helix</keyword>
<name>A0A1I3T8G8_9BACL</name>
<keyword evidence="2" id="KW-1003">Cell membrane</keyword>
<feature type="transmembrane region" description="Helical" evidence="6">
    <location>
        <begin position="175"/>
        <end position="194"/>
    </location>
</feature>
<dbReference type="EMBL" id="FORR01000016">
    <property type="protein sequence ID" value="SFJ67364.1"/>
    <property type="molecule type" value="Genomic_DNA"/>
</dbReference>
<reference evidence="7 8" key="1">
    <citation type="submission" date="2016-10" db="EMBL/GenBank/DDBJ databases">
        <authorList>
            <person name="de Groot N.N."/>
        </authorList>
    </citation>
    <scope>NUCLEOTIDE SEQUENCE [LARGE SCALE GENOMIC DNA]</scope>
    <source>
        <strain evidence="7 8">DSM 44778</strain>
    </source>
</reference>
<gene>
    <name evidence="7" type="ORF">SAMN05421852_11663</name>
</gene>
<evidence type="ECO:0000256" key="5">
    <source>
        <dbReference type="ARBA" id="ARBA00023136"/>
    </source>
</evidence>
<evidence type="ECO:0000256" key="4">
    <source>
        <dbReference type="ARBA" id="ARBA00022989"/>
    </source>
</evidence>
<evidence type="ECO:0000256" key="3">
    <source>
        <dbReference type="ARBA" id="ARBA00022692"/>
    </source>
</evidence>
<feature type="transmembrane region" description="Helical" evidence="6">
    <location>
        <begin position="47"/>
        <end position="69"/>
    </location>
</feature>
<evidence type="ECO:0000256" key="2">
    <source>
        <dbReference type="ARBA" id="ARBA00022475"/>
    </source>
</evidence>
<feature type="transmembrane region" description="Helical" evidence="6">
    <location>
        <begin position="7"/>
        <end position="27"/>
    </location>
</feature>
<dbReference type="InterPro" id="IPR051461">
    <property type="entry name" value="UPF0750_membrane"/>
</dbReference>
<protein>
    <submittedName>
        <fullName evidence="7">Uncharacterized 5xTM membrane BCR, YitT family COG1284</fullName>
    </submittedName>
</protein>
<dbReference type="AlphaFoldDB" id="A0A1I3T8G8"/>
<feature type="transmembrane region" description="Helical" evidence="6">
    <location>
        <begin position="108"/>
        <end position="127"/>
    </location>
</feature>
<proteinExistence type="predicted"/>
<dbReference type="PANTHER" id="PTHR33545">
    <property type="entry name" value="UPF0750 MEMBRANE PROTEIN YITT-RELATED"/>
    <property type="match status" value="1"/>
</dbReference>
<evidence type="ECO:0000313" key="8">
    <source>
        <dbReference type="Proteomes" id="UP000199545"/>
    </source>
</evidence>
<keyword evidence="3 6" id="KW-0812">Transmembrane</keyword>
<dbReference type="PANTHER" id="PTHR33545:SF10">
    <property type="entry name" value="UPF0750 MEMBRANE PROTEIN YPJC"/>
    <property type="match status" value="1"/>
</dbReference>
<comment type="subcellular location">
    <subcellularLocation>
        <location evidence="1">Cell membrane</location>
        <topology evidence="1">Multi-pass membrane protein</topology>
    </subcellularLocation>
</comment>
<dbReference type="Pfam" id="PF02588">
    <property type="entry name" value="YitT_membrane"/>
    <property type="match status" value="1"/>
</dbReference>
<accession>A0A1I3T8G8</accession>
<dbReference type="InterPro" id="IPR003740">
    <property type="entry name" value="YitT"/>
</dbReference>
<feature type="transmembrane region" description="Helical" evidence="6">
    <location>
        <begin position="76"/>
        <end position="93"/>
    </location>
</feature>
<sequence length="207" mass="23416">MLDKGEYKRIFMILFGLFLEAFTYYHINYQNSLAEGGFVGLALLVKYVFGTSPALTMFILDFPLFIIGFKERGAKFLIYSVFAATMFSIFYDLCERFSPLRWDFSEMMLLGSILSGILTGFASGLVLRYGAAAGGEEILALYIHKHFGLEVGTFFIISDFIVLALSLWFLPLSKVMYTIIAITISGKMITWTYHSGERTWTPAKLAQ</sequence>
<dbReference type="RefSeq" id="WP_093231078.1">
    <property type="nucleotide sequence ID" value="NZ_FORR01000016.1"/>
</dbReference>
<evidence type="ECO:0000313" key="7">
    <source>
        <dbReference type="EMBL" id="SFJ67364.1"/>
    </source>
</evidence>
<keyword evidence="8" id="KW-1185">Reference proteome</keyword>
<organism evidence="7 8">
    <name type="scientific">Thermoflavimicrobium dichotomicum</name>
    <dbReference type="NCBI Taxonomy" id="46223"/>
    <lineage>
        <taxon>Bacteria</taxon>
        <taxon>Bacillati</taxon>
        <taxon>Bacillota</taxon>
        <taxon>Bacilli</taxon>
        <taxon>Bacillales</taxon>
        <taxon>Thermoactinomycetaceae</taxon>
        <taxon>Thermoflavimicrobium</taxon>
    </lineage>
</organism>
<evidence type="ECO:0000256" key="1">
    <source>
        <dbReference type="ARBA" id="ARBA00004651"/>
    </source>
</evidence>